<evidence type="ECO:0000256" key="1">
    <source>
        <dbReference type="SAM" id="Phobius"/>
    </source>
</evidence>
<reference evidence="2 3" key="1">
    <citation type="submission" date="2020-08" db="EMBL/GenBank/DDBJ databases">
        <title>Genomic Encyclopedia of Type Strains, Phase IV (KMG-IV): sequencing the most valuable type-strain genomes for metagenomic binning, comparative biology and taxonomic classification.</title>
        <authorList>
            <person name="Goeker M."/>
        </authorList>
    </citation>
    <scope>NUCLEOTIDE SEQUENCE [LARGE SCALE GENOMIC DNA]</scope>
    <source>
        <strain evidence="2 3">DSM 17245</strain>
    </source>
</reference>
<feature type="transmembrane region" description="Helical" evidence="1">
    <location>
        <begin position="389"/>
        <end position="408"/>
    </location>
</feature>
<dbReference type="InterPro" id="IPR029062">
    <property type="entry name" value="Class_I_gatase-like"/>
</dbReference>
<dbReference type="AlphaFoldDB" id="A0A7W9SEY9"/>
<sequence length="779" mass="88059">MGKKALIFVFLFFLFLMGKEGRAENLNLSYQYGIQNTAKSGRSLPLFLTVENTEEQVFSGNLKVLFAESNQSIVEYSYPIVVEGNNKKELVKNLSLPTGVNQMLISIENKRGEQINSQRVGLDISGTDAELFVGILSEKGEGIGYLHNARINNGLLESRTFAFQPESFPKEESVLSLLDLLIIRDISFSALSKEQENFINSYIEQGGVVLFSLSGTRGRETLGDNYSALLEKELDFRERPLHLGTEGDLAQESTVSVFSSPVHFRGGREGLFSENQPYLSVLPKGNGLLAVLGYDLSEVERYATEDSSYVGRLLLALYGQNRLDNLSISASEKSLKQYWDLEELMNLSDLSKLPSLALYFAILFPSLIFLGPGLYLLMRSQGNLKYYRLSILLFSLFLGVIVWSLGMGTRFNGSFLSYLKLSQITENTVEEQNYINLRSPNENNISLSVKPEYTVNPIVKGMDFTGDLTELLQKEDLHRMDIRRDREESLIHIIKSDAFAPHYFNINKKSANAKGDIQGIIHYYQGKISGKLKNTTEYTFYDSFFYLFGRMVKCGKWESGAEIDLSTLESIAIPVGDYEYSSNLISSGNGKNFLRYILSERLHGYFSDARFFGFIREEQLGFTAEKNIEKYGVHILTQSVALDRKEGDSIEYCALSRDPVVSSGEYDLQTNTMNPMIPLEIHYPLGEEQNIEGIRFEKIELEDGKLLQNFQGNMALYNYQTGGYDLLPSKDGTLEGEKLTPYLSEKKELNIRFVPKESNVSPQIRQYLPQIYVVAKEEA</sequence>
<dbReference type="EMBL" id="JACHHH010000001">
    <property type="protein sequence ID" value="MBB6040260.1"/>
    <property type="molecule type" value="Genomic_DNA"/>
</dbReference>
<feature type="transmembrane region" description="Helical" evidence="1">
    <location>
        <begin position="356"/>
        <end position="377"/>
    </location>
</feature>
<keyword evidence="1" id="KW-0812">Transmembrane</keyword>
<dbReference type="RefSeq" id="WP_183681830.1">
    <property type="nucleotide sequence ID" value="NZ_JACHHH010000001.1"/>
</dbReference>
<evidence type="ECO:0000313" key="3">
    <source>
        <dbReference type="Proteomes" id="UP000522163"/>
    </source>
</evidence>
<keyword evidence="1" id="KW-0472">Membrane</keyword>
<name>A0A7W9SEY9_9FIRM</name>
<dbReference type="Proteomes" id="UP000522163">
    <property type="component" value="Unassembled WGS sequence"/>
</dbReference>
<accession>A0A7W9SEY9</accession>
<evidence type="ECO:0000313" key="2">
    <source>
        <dbReference type="EMBL" id="MBB6040260.1"/>
    </source>
</evidence>
<dbReference type="GeneID" id="85013791"/>
<protein>
    <submittedName>
        <fullName evidence="2">Uncharacterized protein</fullName>
    </submittedName>
</protein>
<dbReference type="SUPFAM" id="SSF52317">
    <property type="entry name" value="Class I glutamine amidotransferase-like"/>
    <property type="match status" value="1"/>
</dbReference>
<gene>
    <name evidence="2" type="ORF">HNQ46_000221</name>
</gene>
<organism evidence="2 3">
    <name type="scientific">Oribacterium sinus</name>
    <dbReference type="NCBI Taxonomy" id="237576"/>
    <lineage>
        <taxon>Bacteria</taxon>
        <taxon>Bacillati</taxon>
        <taxon>Bacillota</taxon>
        <taxon>Clostridia</taxon>
        <taxon>Lachnospirales</taxon>
        <taxon>Lachnospiraceae</taxon>
        <taxon>Oribacterium</taxon>
    </lineage>
</organism>
<keyword evidence="1" id="KW-1133">Transmembrane helix</keyword>
<comment type="caution">
    <text evidence="2">The sequence shown here is derived from an EMBL/GenBank/DDBJ whole genome shotgun (WGS) entry which is preliminary data.</text>
</comment>
<proteinExistence type="predicted"/>